<dbReference type="RefSeq" id="WP_001014282.1">
    <property type="nucleotide sequence ID" value="NC_004431.1"/>
</dbReference>
<proteinExistence type="predicted"/>
<keyword evidence="1" id="KW-0732">Signal</keyword>
<keyword evidence="3" id="KW-1185">Reference proteome</keyword>
<dbReference type="EMBL" id="AE014075">
    <property type="protein sequence ID" value="AAN83160.1"/>
    <property type="molecule type" value="Genomic_DNA"/>
</dbReference>
<dbReference type="STRING" id="199310.c4727"/>
<sequence>MNGQIITVALILLGNSFLTPPVQAIGFDYYNDHGVMSYGKGYWGDKKIIAQFPEMNRADLRLVKNISGKTGYIPSDEISIKNESYHWMTDGRVILWRGKIVSNPPGTPTVDIASFQAMGRFAVDKYSLYFDGQRTESNSGASRVDLATLKAIEGNSTTLVDSKNLYLSGRRQGSSSNVTVLEKRWWGINPRLMSVNRNLYSNDLLIRSGQNIYLNGAHLTANADSFEIIRWIPHSLLVFRDNKGLHRYPFGQLSGKAIPVDDDVSFEVGESRVRWRKQLTPDRQWSQWIDLQGIEPEQFHLITDNIAQYKDRLYVTKLSTFGEDQLEIIPLDSPDLVIDHSFNRGKQHAYFIHQLRSRKSVQIIPTNNGPLTKNDRFAYDDRNVYTWTDTEVRITPSPCPAKTRVREENVHELHNRDIIIPVTDESCRNAAADGQTLKP</sequence>
<evidence type="ECO:0000313" key="3">
    <source>
        <dbReference type="Proteomes" id="UP000001410"/>
    </source>
</evidence>
<evidence type="ECO:0000256" key="1">
    <source>
        <dbReference type="SAM" id="SignalP"/>
    </source>
</evidence>
<gene>
    <name evidence="2" type="ordered locus">c4727</name>
</gene>
<protein>
    <recommendedName>
        <fullName evidence="4">DKNYY family protein</fullName>
    </recommendedName>
</protein>
<dbReference type="AlphaFoldDB" id="A0A0H2VCJ4"/>
<dbReference type="eggNOG" id="ENOG502ZAHK">
    <property type="taxonomic scope" value="Bacteria"/>
</dbReference>
<reference evidence="2 3" key="1">
    <citation type="journal article" date="2002" name="Proc. Natl. Acad. Sci. U.S.A.">
        <title>Extensive mosaic structure revealed by the complete genome sequence of uropathogenic Escherichia coli.</title>
        <authorList>
            <person name="Welch R.A."/>
            <person name="Burland V."/>
            <person name="Plunkett G.III."/>
            <person name="Redford P."/>
            <person name="Roesch P."/>
            <person name="Rasko D."/>
            <person name="Buckles E.L."/>
            <person name="Liou S.R."/>
            <person name="Boutin A."/>
            <person name="Hackett J."/>
            <person name="Stroud D."/>
            <person name="Mayhew G.F."/>
            <person name="Rose D.J."/>
            <person name="Zhou S."/>
            <person name="Schwartz D.C."/>
            <person name="Perna N.T."/>
            <person name="Mobley H.L."/>
            <person name="Donnenberg M.S."/>
            <person name="Blattner F.R."/>
        </authorList>
    </citation>
    <scope>NUCLEOTIDE SEQUENCE [LARGE SCALE GENOMIC DNA]</scope>
    <source>
        <strain evidence="3">CFT073 / ATCC 700928 / UPEC</strain>
    </source>
</reference>
<name>A0A0H2VCJ4_ECOL6</name>
<dbReference type="KEGG" id="ecc:c4727"/>
<accession>A0A0H2VCJ4</accession>
<feature type="signal peptide" evidence="1">
    <location>
        <begin position="1"/>
        <end position="24"/>
    </location>
</feature>
<dbReference type="HOGENOM" id="CLU_051816_0_0_6"/>
<organism evidence="2 3">
    <name type="scientific">Escherichia coli O6:H1 (strain CFT073 / ATCC 700928 / UPEC)</name>
    <dbReference type="NCBI Taxonomy" id="199310"/>
    <lineage>
        <taxon>Bacteria</taxon>
        <taxon>Pseudomonadati</taxon>
        <taxon>Pseudomonadota</taxon>
        <taxon>Gammaproteobacteria</taxon>
        <taxon>Enterobacterales</taxon>
        <taxon>Enterobacteriaceae</taxon>
        <taxon>Escherichia</taxon>
    </lineage>
</organism>
<dbReference type="Proteomes" id="UP000001410">
    <property type="component" value="Chromosome"/>
</dbReference>
<evidence type="ECO:0008006" key="4">
    <source>
        <dbReference type="Google" id="ProtNLM"/>
    </source>
</evidence>
<evidence type="ECO:0000313" key="2">
    <source>
        <dbReference type="EMBL" id="AAN83160.1"/>
    </source>
</evidence>
<feature type="chain" id="PRO_5002599744" description="DKNYY family protein" evidence="1">
    <location>
        <begin position="25"/>
        <end position="439"/>
    </location>
</feature>